<accession>A0A2T7C8P3</accession>
<dbReference type="EMBL" id="CM009757">
    <property type="protein sequence ID" value="PUZ39702.1"/>
    <property type="molecule type" value="Genomic_DNA"/>
</dbReference>
<gene>
    <name evidence="1" type="ORF">GQ55_9G356200</name>
</gene>
<name>A0A2T7C8P3_9POAL</name>
<dbReference type="AlphaFoldDB" id="A0A2T7C8P3"/>
<evidence type="ECO:0000313" key="1">
    <source>
        <dbReference type="EMBL" id="PUZ39702.1"/>
    </source>
</evidence>
<organism evidence="1 2">
    <name type="scientific">Panicum hallii var. hallii</name>
    <dbReference type="NCBI Taxonomy" id="1504633"/>
    <lineage>
        <taxon>Eukaryota</taxon>
        <taxon>Viridiplantae</taxon>
        <taxon>Streptophyta</taxon>
        <taxon>Embryophyta</taxon>
        <taxon>Tracheophyta</taxon>
        <taxon>Spermatophyta</taxon>
        <taxon>Magnoliopsida</taxon>
        <taxon>Liliopsida</taxon>
        <taxon>Poales</taxon>
        <taxon>Poaceae</taxon>
        <taxon>PACMAD clade</taxon>
        <taxon>Panicoideae</taxon>
        <taxon>Panicodae</taxon>
        <taxon>Paniceae</taxon>
        <taxon>Panicinae</taxon>
        <taxon>Panicum</taxon>
        <taxon>Panicum sect. Panicum</taxon>
    </lineage>
</organism>
<reference evidence="1 2" key="1">
    <citation type="submission" date="2018-04" db="EMBL/GenBank/DDBJ databases">
        <title>WGS assembly of Panicum hallii var. hallii HAL2.</title>
        <authorList>
            <person name="Lovell J."/>
            <person name="Jenkins J."/>
            <person name="Lowry D."/>
            <person name="Mamidi S."/>
            <person name="Sreedasyam A."/>
            <person name="Weng X."/>
            <person name="Barry K."/>
            <person name="Bonette J."/>
            <person name="Campitelli B."/>
            <person name="Daum C."/>
            <person name="Gordon S."/>
            <person name="Gould B."/>
            <person name="Lipzen A."/>
            <person name="MacQueen A."/>
            <person name="Palacio-Mejia J."/>
            <person name="Plott C."/>
            <person name="Shakirov E."/>
            <person name="Shu S."/>
            <person name="Yoshinaga Y."/>
            <person name="Zane M."/>
            <person name="Rokhsar D."/>
            <person name="Grimwood J."/>
            <person name="Schmutz J."/>
            <person name="Juenger T."/>
        </authorList>
    </citation>
    <scope>NUCLEOTIDE SEQUENCE [LARGE SCALE GENOMIC DNA]</scope>
    <source>
        <strain evidence="2">cv. HAL2</strain>
    </source>
</reference>
<protein>
    <submittedName>
        <fullName evidence="1">Uncharacterized protein</fullName>
    </submittedName>
</protein>
<dbReference type="Gramene" id="PUZ39702">
    <property type="protein sequence ID" value="PUZ39702"/>
    <property type="gene ID" value="GQ55_9G356200"/>
</dbReference>
<dbReference type="Proteomes" id="UP000244336">
    <property type="component" value="Chromosome 9"/>
</dbReference>
<proteinExistence type="predicted"/>
<evidence type="ECO:0000313" key="2">
    <source>
        <dbReference type="Proteomes" id="UP000244336"/>
    </source>
</evidence>
<keyword evidence="2" id="KW-1185">Reference proteome</keyword>
<sequence>MFIIGSSTMALLNAAVSICHLPYASLITEIADDSTVLCGVELELPQLDNHTVDLCANSKRILQLQSSKLILTSPSTAVESLECHQII</sequence>